<dbReference type="STRING" id="159291.SAMN05920897_11356"/>
<dbReference type="CDD" id="cd00082">
    <property type="entry name" value="HisKA"/>
    <property type="match status" value="1"/>
</dbReference>
<dbReference type="Pfam" id="PF00512">
    <property type="entry name" value="HisKA"/>
    <property type="match status" value="1"/>
</dbReference>
<dbReference type="InterPro" id="IPR005467">
    <property type="entry name" value="His_kinase_dom"/>
</dbReference>
<dbReference type="SMART" id="SM00091">
    <property type="entry name" value="PAS"/>
    <property type="match status" value="1"/>
</dbReference>
<feature type="compositionally biased region" description="Basic and acidic residues" evidence="9">
    <location>
        <begin position="388"/>
        <end position="397"/>
    </location>
</feature>
<dbReference type="Pfam" id="PF02518">
    <property type="entry name" value="HATPase_c"/>
    <property type="match status" value="1"/>
</dbReference>
<keyword evidence="7" id="KW-0067">ATP-binding</keyword>
<name>A0A1N6UX43_9SPIO</name>
<evidence type="ECO:0000259" key="11">
    <source>
        <dbReference type="PROSITE" id="PS50112"/>
    </source>
</evidence>
<dbReference type="InterPro" id="IPR003661">
    <property type="entry name" value="HisK_dim/P_dom"/>
</dbReference>
<dbReference type="SUPFAM" id="SSF47384">
    <property type="entry name" value="Homodimeric domain of signal transducing histidine kinase"/>
    <property type="match status" value="1"/>
</dbReference>
<dbReference type="AlphaFoldDB" id="A0A1N6UX43"/>
<evidence type="ECO:0000256" key="2">
    <source>
        <dbReference type="ARBA" id="ARBA00012438"/>
    </source>
</evidence>
<dbReference type="PRINTS" id="PR00344">
    <property type="entry name" value="BCTRLSENSOR"/>
</dbReference>
<accession>A0A1N6UX43</accession>
<evidence type="ECO:0000256" key="1">
    <source>
        <dbReference type="ARBA" id="ARBA00000085"/>
    </source>
</evidence>
<evidence type="ECO:0000256" key="9">
    <source>
        <dbReference type="SAM" id="MobiDB-lite"/>
    </source>
</evidence>
<keyword evidence="8" id="KW-0902">Two-component regulatory system</keyword>
<keyword evidence="5" id="KW-0547">Nucleotide-binding</keyword>
<evidence type="ECO:0000313" key="12">
    <source>
        <dbReference type="EMBL" id="SIQ70210.1"/>
    </source>
</evidence>
<dbReference type="CDD" id="cd00130">
    <property type="entry name" value="PAS"/>
    <property type="match status" value="1"/>
</dbReference>
<feature type="domain" description="PAS" evidence="11">
    <location>
        <begin position="30"/>
        <end position="104"/>
    </location>
</feature>
<dbReference type="Gene3D" id="3.30.450.20">
    <property type="entry name" value="PAS domain"/>
    <property type="match status" value="1"/>
</dbReference>
<evidence type="ECO:0000256" key="6">
    <source>
        <dbReference type="ARBA" id="ARBA00022777"/>
    </source>
</evidence>
<feature type="domain" description="Histidine kinase" evidence="10">
    <location>
        <begin position="165"/>
        <end position="377"/>
    </location>
</feature>
<sequence length="415" mass="46713">MRGLVKRALEKISKLDNEQIEQLLLVMAEENERLAVTLDSMSDGVLITDTEHRLVLVNKAAERMIPLVTGKPMGERPLWDVILDRDIATFTEMILSREDTVSDQEFALDHAGVTRILSCSILPMVKDGHVRGNILQVVDISEKRTREARLRRAESLASLTTLAAGVAHEIKNPLGSIGIHAQLLEKSVDCLDCPDSGTMKEYLEVISEEIERLNRIVVDFLFAVRPMDTQLEPADLNQLLDDLLNFLRYELEEGGIKLERDLDPAVPELDLDRRYFKQALLNIVKNAMSAMPQGGTLRVITQVRGDEALVRISDTGLGMSPEVLEKIFEPYFTTRDFGSGIGLTLVYKVVKEHMGDISVHSREGRGSTFTITLPVPQREQRLITWEGNRPREDHLSREGQTTRNGQIPRREATES</sequence>
<evidence type="ECO:0000259" key="10">
    <source>
        <dbReference type="PROSITE" id="PS50109"/>
    </source>
</evidence>
<dbReference type="SUPFAM" id="SSF55785">
    <property type="entry name" value="PYP-like sensor domain (PAS domain)"/>
    <property type="match status" value="1"/>
</dbReference>
<dbReference type="Pfam" id="PF08448">
    <property type="entry name" value="PAS_4"/>
    <property type="match status" value="1"/>
</dbReference>
<keyword evidence="3" id="KW-0597">Phosphoprotein</keyword>
<keyword evidence="4" id="KW-0808">Transferase</keyword>
<dbReference type="InterPro" id="IPR004358">
    <property type="entry name" value="Sig_transdc_His_kin-like_C"/>
</dbReference>
<dbReference type="PROSITE" id="PS50109">
    <property type="entry name" value="HIS_KIN"/>
    <property type="match status" value="1"/>
</dbReference>
<keyword evidence="13" id="KW-1185">Reference proteome</keyword>
<dbReference type="Gene3D" id="3.30.565.10">
    <property type="entry name" value="Histidine kinase-like ATPase, C-terminal domain"/>
    <property type="match status" value="1"/>
</dbReference>
<dbReference type="InterPro" id="IPR036097">
    <property type="entry name" value="HisK_dim/P_sf"/>
</dbReference>
<dbReference type="GO" id="GO:0000155">
    <property type="term" value="F:phosphorelay sensor kinase activity"/>
    <property type="evidence" value="ECO:0007669"/>
    <property type="project" value="InterPro"/>
</dbReference>
<protein>
    <recommendedName>
        <fullName evidence="2">histidine kinase</fullName>
        <ecNumber evidence="2">2.7.13.3</ecNumber>
    </recommendedName>
</protein>
<dbReference type="SUPFAM" id="SSF55874">
    <property type="entry name" value="ATPase domain of HSP90 chaperone/DNA topoisomerase II/histidine kinase"/>
    <property type="match status" value="1"/>
</dbReference>
<dbReference type="PROSITE" id="PS50112">
    <property type="entry name" value="PAS"/>
    <property type="match status" value="1"/>
</dbReference>
<feature type="region of interest" description="Disordered" evidence="9">
    <location>
        <begin position="386"/>
        <end position="415"/>
    </location>
</feature>
<dbReference type="InterPro" id="IPR003594">
    <property type="entry name" value="HATPase_dom"/>
</dbReference>
<dbReference type="EC" id="2.7.13.3" evidence="2"/>
<dbReference type="PANTHER" id="PTHR43065">
    <property type="entry name" value="SENSOR HISTIDINE KINASE"/>
    <property type="match status" value="1"/>
</dbReference>
<dbReference type="GO" id="GO:0005524">
    <property type="term" value="F:ATP binding"/>
    <property type="evidence" value="ECO:0007669"/>
    <property type="project" value="UniProtKB-KW"/>
</dbReference>
<dbReference type="RefSeq" id="WP_234969088.1">
    <property type="nucleotide sequence ID" value="NZ_FTMS01000013.1"/>
</dbReference>
<gene>
    <name evidence="12" type="ORF">SAMN05920897_11356</name>
</gene>
<dbReference type="InterPro" id="IPR036890">
    <property type="entry name" value="HATPase_C_sf"/>
</dbReference>
<keyword evidence="6" id="KW-0418">Kinase</keyword>
<proteinExistence type="predicted"/>
<evidence type="ECO:0000256" key="5">
    <source>
        <dbReference type="ARBA" id="ARBA00022741"/>
    </source>
</evidence>
<dbReference type="InterPro" id="IPR035965">
    <property type="entry name" value="PAS-like_dom_sf"/>
</dbReference>
<evidence type="ECO:0000256" key="8">
    <source>
        <dbReference type="ARBA" id="ARBA00023012"/>
    </source>
</evidence>
<dbReference type="NCBIfam" id="TIGR00229">
    <property type="entry name" value="sensory_box"/>
    <property type="match status" value="1"/>
</dbReference>
<organism evidence="12 13">
    <name type="scientific">Alkalispirochaeta americana</name>
    <dbReference type="NCBI Taxonomy" id="159291"/>
    <lineage>
        <taxon>Bacteria</taxon>
        <taxon>Pseudomonadati</taxon>
        <taxon>Spirochaetota</taxon>
        <taxon>Spirochaetia</taxon>
        <taxon>Spirochaetales</taxon>
        <taxon>Spirochaetaceae</taxon>
        <taxon>Alkalispirochaeta</taxon>
    </lineage>
</organism>
<dbReference type="PANTHER" id="PTHR43065:SF10">
    <property type="entry name" value="PEROXIDE STRESS-ACTIVATED HISTIDINE KINASE MAK3"/>
    <property type="match status" value="1"/>
</dbReference>
<evidence type="ECO:0000256" key="4">
    <source>
        <dbReference type="ARBA" id="ARBA00022679"/>
    </source>
</evidence>
<dbReference type="InterPro" id="IPR013656">
    <property type="entry name" value="PAS_4"/>
</dbReference>
<dbReference type="InterPro" id="IPR000014">
    <property type="entry name" value="PAS"/>
</dbReference>
<dbReference type="Proteomes" id="UP000186400">
    <property type="component" value="Unassembled WGS sequence"/>
</dbReference>
<reference evidence="12 13" key="1">
    <citation type="submission" date="2017-01" db="EMBL/GenBank/DDBJ databases">
        <authorList>
            <person name="Mah S.A."/>
            <person name="Swanson W.J."/>
            <person name="Moy G.W."/>
            <person name="Vacquier V.D."/>
        </authorList>
    </citation>
    <scope>NUCLEOTIDE SEQUENCE [LARGE SCALE GENOMIC DNA]</scope>
    <source>
        <strain evidence="12 13">ASpG1</strain>
    </source>
</reference>
<dbReference type="Gene3D" id="1.10.287.130">
    <property type="match status" value="1"/>
</dbReference>
<evidence type="ECO:0000313" key="13">
    <source>
        <dbReference type="Proteomes" id="UP000186400"/>
    </source>
</evidence>
<evidence type="ECO:0000256" key="7">
    <source>
        <dbReference type="ARBA" id="ARBA00022840"/>
    </source>
</evidence>
<dbReference type="EMBL" id="FTMS01000013">
    <property type="protein sequence ID" value="SIQ70210.1"/>
    <property type="molecule type" value="Genomic_DNA"/>
</dbReference>
<comment type="catalytic activity">
    <reaction evidence="1">
        <text>ATP + protein L-histidine = ADP + protein N-phospho-L-histidine.</text>
        <dbReference type="EC" id="2.7.13.3"/>
    </reaction>
</comment>
<evidence type="ECO:0000256" key="3">
    <source>
        <dbReference type="ARBA" id="ARBA00022553"/>
    </source>
</evidence>
<dbReference type="SMART" id="SM00387">
    <property type="entry name" value="HATPase_c"/>
    <property type="match status" value="1"/>
</dbReference>
<dbReference type="SMART" id="SM00388">
    <property type="entry name" value="HisKA"/>
    <property type="match status" value="1"/>
</dbReference>